<name>A0ABP8DJX5_9ACTN</name>
<keyword evidence="2" id="KW-0812">Transmembrane</keyword>
<evidence type="ECO:0008006" key="5">
    <source>
        <dbReference type="Google" id="ProtNLM"/>
    </source>
</evidence>
<organism evidence="3 4">
    <name type="scientific">Dactylosporangium darangshiense</name>
    <dbReference type="NCBI Taxonomy" id="579108"/>
    <lineage>
        <taxon>Bacteria</taxon>
        <taxon>Bacillati</taxon>
        <taxon>Actinomycetota</taxon>
        <taxon>Actinomycetes</taxon>
        <taxon>Micromonosporales</taxon>
        <taxon>Micromonosporaceae</taxon>
        <taxon>Dactylosporangium</taxon>
    </lineage>
</organism>
<accession>A0ABP8DJX5</accession>
<reference evidence="4" key="1">
    <citation type="journal article" date="2019" name="Int. J. Syst. Evol. Microbiol.">
        <title>The Global Catalogue of Microorganisms (GCM) 10K type strain sequencing project: providing services to taxonomists for standard genome sequencing and annotation.</title>
        <authorList>
            <consortium name="The Broad Institute Genomics Platform"/>
            <consortium name="The Broad Institute Genome Sequencing Center for Infectious Disease"/>
            <person name="Wu L."/>
            <person name="Ma J."/>
        </authorList>
    </citation>
    <scope>NUCLEOTIDE SEQUENCE [LARGE SCALE GENOMIC DNA]</scope>
    <source>
        <strain evidence="4">JCM 17441</strain>
    </source>
</reference>
<evidence type="ECO:0000256" key="1">
    <source>
        <dbReference type="SAM" id="MobiDB-lite"/>
    </source>
</evidence>
<protein>
    <recommendedName>
        <fullName evidence="5">CU044_5270 family protein</fullName>
    </recommendedName>
</protein>
<feature type="region of interest" description="Disordered" evidence="1">
    <location>
        <begin position="72"/>
        <end position="101"/>
    </location>
</feature>
<keyword evidence="2" id="KW-1133">Transmembrane helix</keyword>
<feature type="region of interest" description="Disordered" evidence="1">
    <location>
        <begin position="344"/>
        <end position="363"/>
    </location>
</feature>
<evidence type="ECO:0000256" key="2">
    <source>
        <dbReference type="SAM" id="Phobius"/>
    </source>
</evidence>
<dbReference type="EMBL" id="BAABAT010000029">
    <property type="protein sequence ID" value="GAA4257850.1"/>
    <property type="molecule type" value="Genomic_DNA"/>
</dbReference>
<evidence type="ECO:0000313" key="4">
    <source>
        <dbReference type="Proteomes" id="UP001500620"/>
    </source>
</evidence>
<keyword evidence="2" id="KW-0472">Membrane</keyword>
<keyword evidence="4" id="KW-1185">Reference proteome</keyword>
<gene>
    <name evidence="3" type="ORF">GCM10022255_076230</name>
</gene>
<dbReference type="Proteomes" id="UP001500620">
    <property type="component" value="Unassembled WGS sequence"/>
</dbReference>
<evidence type="ECO:0000313" key="3">
    <source>
        <dbReference type="EMBL" id="GAA4257850.1"/>
    </source>
</evidence>
<comment type="caution">
    <text evidence="3">The sequence shown here is derived from an EMBL/GenBank/DDBJ whole genome shotgun (WGS) entry which is preliminary data.</text>
</comment>
<proteinExistence type="predicted"/>
<sequence>MMDEERDLTALREFRSALDEPPEGVLVKGRYRLASSEYRPPRRRRQWLLTGAGAAAAVAVVVGAVAVAGGGAGGGDGGGEQAATKPAVAPVTDKADKDLPVTPGTRAPAGAAIVNEAGATHAKAVAAMDRLASAAAGASPLEIGEGKVLYIKSYNLAFGPNANIHEVWMDPKAMVPLRIRSTDGGATNTDVVSAQEEIDAAATQPANMHRPTTQYVASLPADPAQLLGAWRQWAQAVYPGRGADGMIWKDAYELLHYSEPFWTPAQRAAIYKALAKMPDVKGAGMQIDGKAYDLVCMFRADAGPSGNPDCVLFDSVTGRFAGNVTLGEGLAPGENVTLVDYGTQPRPIPGVKPSLAPSGKAKK</sequence>
<feature type="transmembrane region" description="Helical" evidence="2">
    <location>
        <begin position="47"/>
        <end position="68"/>
    </location>
</feature>